<evidence type="ECO:0000256" key="5">
    <source>
        <dbReference type="ARBA" id="ARBA00023127"/>
    </source>
</evidence>
<dbReference type="Gene3D" id="1.10.472.10">
    <property type="entry name" value="Cyclin-like"/>
    <property type="match status" value="2"/>
</dbReference>
<feature type="domain" description="Cyclin-like" evidence="11">
    <location>
        <begin position="47"/>
        <end position="142"/>
    </location>
</feature>
<keyword evidence="7" id="KW-0804">Transcription</keyword>
<evidence type="ECO:0000256" key="9">
    <source>
        <dbReference type="RuleBase" id="RU000383"/>
    </source>
</evidence>
<dbReference type="InterPro" id="IPR043198">
    <property type="entry name" value="Cyclin/Ssn8"/>
</dbReference>
<dbReference type="Pfam" id="PF00134">
    <property type="entry name" value="Cyclin_N"/>
    <property type="match status" value="1"/>
</dbReference>
<reference evidence="12 13" key="1">
    <citation type="journal article" date="2019" name="Nat. Ecol. Evol.">
        <title>Megaphylogeny resolves global patterns of mushroom evolution.</title>
        <authorList>
            <person name="Varga T."/>
            <person name="Krizsan K."/>
            <person name="Foldi C."/>
            <person name="Dima B."/>
            <person name="Sanchez-Garcia M."/>
            <person name="Sanchez-Ramirez S."/>
            <person name="Szollosi G.J."/>
            <person name="Szarkandi J.G."/>
            <person name="Papp V."/>
            <person name="Albert L."/>
            <person name="Andreopoulos W."/>
            <person name="Angelini C."/>
            <person name="Antonin V."/>
            <person name="Barry K.W."/>
            <person name="Bougher N.L."/>
            <person name="Buchanan P."/>
            <person name="Buyck B."/>
            <person name="Bense V."/>
            <person name="Catcheside P."/>
            <person name="Chovatia M."/>
            <person name="Cooper J."/>
            <person name="Damon W."/>
            <person name="Desjardin D."/>
            <person name="Finy P."/>
            <person name="Geml J."/>
            <person name="Haridas S."/>
            <person name="Hughes K."/>
            <person name="Justo A."/>
            <person name="Karasinski D."/>
            <person name="Kautmanova I."/>
            <person name="Kiss B."/>
            <person name="Kocsube S."/>
            <person name="Kotiranta H."/>
            <person name="LaButti K.M."/>
            <person name="Lechner B.E."/>
            <person name="Liimatainen K."/>
            <person name="Lipzen A."/>
            <person name="Lukacs Z."/>
            <person name="Mihaltcheva S."/>
            <person name="Morgado L.N."/>
            <person name="Niskanen T."/>
            <person name="Noordeloos M.E."/>
            <person name="Ohm R.A."/>
            <person name="Ortiz-Santana B."/>
            <person name="Ovrebo C."/>
            <person name="Racz N."/>
            <person name="Riley R."/>
            <person name="Savchenko A."/>
            <person name="Shiryaev A."/>
            <person name="Soop K."/>
            <person name="Spirin V."/>
            <person name="Szebenyi C."/>
            <person name="Tomsovsky M."/>
            <person name="Tulloss R.E."/>
            <person name="Uehling J."/>
            <person name="Grigoriev I.V."/>
            <person name="Vagvolgyi C."/>
            <person name="Papp T."/>
            <person name="Martin F.M."/>
            <person name="Miettinen O."/>
            <person name="Hibbett D.S."/>
            <person name="Nagy L.G."/>
        </authorList>
    </citation>
    <scope>NUCLEOTIDE SEQUENCE [LARGE SCALE GENOMIC DNA]</scope>
    <source>
        <strain evidence="12 13">CBS 166.37</strain>
    </source>
</reference>
<dbReference type="FunFam" id="1.10.472.10:FF:000076">
    <property type="entry name" value="RNA polymerase II holoenzyme cyclin-like subunit"/>
    <property type="match status" value="1"/>
</dbReference>
<dbReference type="Proteomes" id="UP000308652">
    <property type="component" value="Unassembled WGS sequence"/>
</dbReference>
<evidence type="ECO:0000313" key="13">
    <source>
        <dbReference type="Proteomes" id="UP000308652"/>
    </source>
</evidence>
<dbReference type="STRING" id="68775.A0A5C3LPR8"/>
<dbReference type="GO" id="GO:0016538">
    <property type="term" value="F:cyclin-dependent protein serine/threonine kinase regulator activity"/>
    <property type="evidence" value="ECO:0007669"/>
    <property type="project" value="InterPro"/>
</dbReference>
<keyword evidence="8" id="KW-0539">Nucleus</keyword>
<keyword evidence="13" id="KW-1185">Reference proteome</keyword>
<dbReference type="GO" id="GO:0006357">
    <property type="term" value="P:regulation of transcription by RNA polymerase II"/>
    <property type="evidence" value="ECO:0007669"/>
    <property type="project" value="InterPro"/>
</dbReference>
<evidence type="ECO:0000256" key="1">
    <source>
        <dbReference type="ARBA" id="ARBA00004123"/>
    </source>
</evidence>
<dbReference type="OrthoDB" id="10266018at2759"/>
<evidence type="ECO:0000256" key="6">
    <source>
        <dbReference type="ARBA" id="ARBA00023159"/>
    </source>
</evidence>
<keyword evidence="5 9" id="KW-0195">Cyclin</keyword>
<dbReference type="InterPro" id="IPR036915">
    <property type="entry name" value="Cyclin-like_sf"/>
</dbReference>
<dbReference type="AlphaFoldDB" id="A0A5C3LPR8"/>
<evidence type="ECO:0000256" key="2">
    <source>
        <dbReference type="ARBA" id="ARBA00008638"/>
    </source>
</evidence>
<name>A0A5C3LPR8_9AGAR</name>
<dbReference type="InterPro" id="IPR006671">
    <property type="entry name" value="Cyclin_N"/>
</dbReference>
<comment type="similarity">
    <text evidence="2">Belongs to the cyclin family. Cyclin C subfamily.</text>
</comment>
<dbReference type="SUPFAM" id="SSF47954">
    <property type="entry name" value="Cyclin-like"/>
    <property type="match status" value="2"/>
</dbReference>
<keyword evidence="4" id="KW-0805">Transcription regulation</keyword>
<proteinExistence type="inferred from homology"/>
<feature type="region of interest" description="Disordered" evidence="10">
    <location>
        <begin position="342"/>
        <end position="385"/>
    </location>
</feature>
<feature type="compositionally biased region" description="Polar residues" evidence="10">
    <location>
        <begin position="354"/>
        <end position="363"/>
    </location>
</feature>
<gene>
    <name evidence="12" type="ORF">BDQ12DRAFT_688743</name>
</gene>
<feature type="compositionally biased region" description="Low complexity" evidence="10">
    <location>
        <begin position="372"/>
        <end position="385"/>
    </location>
</feature>
<protein>
    <submittedName>
        <fullName evidence="12">Cyclin-like protein</fullName>
    </submittedName>
</protein>
<feature type="compositionally biased region" description="Low complexity" evidence="10">
    <location>
        <begin position="253"/>
        <end position="270"/>
    </location>
</feature>
<organism evidence="12 13">
    <name type="scientific">Crucibulum laeve</name>
    <dbReference type="NCBI Taxonomy" id="68775"/>
    <lineage>
        <taxon>Eukaryota</taxon>
        <taxon>Fungi</taxon>
        <taxon>Dikarya</taxon>
        <taxon>Basidiomycota</taxon>
        <taxon>Agaricomycotina</taxon>
        <taxon>Agaricomycetes</taxon>
        <taxon>Agaricomycetidae</taxon>
        <taxon>Agaricales</taxon>
        <taxon>Agaricineae</taxon>
        <taxon>Nidulariaceae</taxon>
        <taxon>Crucibulum</taxon>
    </lineage>
</organism>
<evidence type="ECO:0000256" key="7">
    <source>
        <dbReference type="ARBA" id="ARBA00023163"/>
    </source>
</evidence>
<evidence type="ECO:0000256" key="8">
    <source>
        <dbReference type="ARBA" id="ARBA00023242"/>
    </source>
</evidence>
<accession>A0A5C3LPR8</accession>
<dbReference type="SMART" id="SM00385">
    <property type="entry name" value="CYCLIN"/>
    <property type="match status" value="1"/>
</dbReference>
<dbReference type="CDD" id="cd20513">
    <property type="entry name" value="CYCLIN_CCNC_rpt1"/>
    <property type="match status" value="1"/>
</dbReference>
<dbReference type="GO" id="GO:0005634">
    <property type="term" value="C:nucleus"/>
    <property type="evidence" value="ECO:0007669"/>
    <property type="project" value="UniProtKB-SubCell"/>
</dbReference>
<feature type="region of interest" description="Disordered" evidence="10">
    <location>
        <begin position="253"/>
        <end position="304"/>
    </location>
</feature>
<sequence>MATDFWASSHYKRWIVDRATVKRARTEDLLYVDDPDYLDFLAIYFANVITKLGKKLQLRQRVIATATVFFRRFYLKNSYCETDPFVVISACCYVAAKAEESPVHIKNVVAESRALFSQENYNVKNFPTDNSKLAEMEFYLVDDLECDLTVFHPYRTLLTLCRTESCAGETEEGEAGELSVAMGSAGVGIGSDEGPRYWGTGQGQLELTSAALQTAWFIINDTYRSELCLLYPPHLIAVAAIYLTFILHPPSRISSPQSSQSDTHSQSHSSVPVAGANTQPRRSSRNAHSESSSSKAVQPPKPQDPITFLSELNVSLPLVATISQEIISMYALWDRYREDASPDVPKNTRDGGSPMTTGATSAAGSPVKRPSSRSGSMVLSGSTPSGSDLGDAAVGLVGVGAGTGDEIITPSFLSSVLLRMREARLTDMAQPTGGRLVAVNKMLERAQAAG</sequence>
<keyword evidence="6" id="KW-0010">Activator</keyword>
<evidence type="ECO:0000256" key="3">
    <source>
        <dbReference type="ARBA" id="ARBA00022491"/>
    </source>
</evidence>
<dbReference type="EMBL" id="ML213625">
    <property type="protein sequence ID" value="TFK35064.1"/>
    <property type="molecule type" value="Genomic_DNA"/>
</dbReference>
<evidence type="ECO:0000313" key="12">
    <source>
        <dbReference type="EMBL" id="TFK35064.1"/>
    </source>
</evidence>
<keyword evidence="3" id="KW-0678">Repressor</keyword>
<dbReference type="InterPro" id="IPR013763">
    <property type="entry name" value="Cyclin-like_dom"/>
</dbReference>
<evidence type="ECO:0000259" key="11">
    <source>
        <dbReference type="SMART" id="SM00385"/>
    </source>
</evidence>
<comment type="subcellular location">
    <subcellularLocation>
        <location evidence="1">Nucleus</location>
    </subcellularLocation>
</comment>
<evidence type="ECO:0000256" key="4">
    <source>
        <dbReference type="ARBA" id="ARBA00023015"/>
    </source>
</evidence>
<evidence type="ECO:0000256" key="10">
    <source>
        <dbReference type="SAM" id="MobiDB-lite"/>
    </source>
</evidence>
<dbReference type="PANTHER" id="PTHR10026">
    <property type="entry name" value="CYCLIN"/>
    <property type="match status" value="1"/>
</dbReference>